<dbReference type="GO" id="GO:0015483">
    <property type="term" value="F:long-chain fatty acid transporting porin activity"/>
    <property type="evidence" value="ECO:0007669"/>
    <property type="project" value="TreeGrafter"/>
</dbReference>
<gene>
    <name evidence="8" type="ORF">N47_K27430</name>
</gene>
<evidence type="ECO:0000256" key="7">
    <source>
        <dbReference type="ARBA" id="ARBA00023237"/>
    </source>
</evidence>
<dbReference type="EMBL" id="FR695876">
    <property type="protein sequence ID" value="CBX30503.1"/>
    <property type="molecule type" value="Genomic_DNA"/>
</dbReference>
<accession>E1YIV9</accession>
<evidence type="ECO:0000256" key="4">
    <source>
        <dbReference type="ARBA" id="ARBA00022692"/>
    </source>
</evidence>
<dbReference type="GO" id="GO:0009279">
    <property type="term" value="C:cell outer membrane"/>
    <property type="evidence" value="ECO:0007669"/>
    <property type="project" value="UniProtKB-SubCell"/>
</dbReference>
<keyword evidence="3" id="KW-1134">Transmembrane beta strand</keyword>
<evidence type="ECO:0000256" key="6">
    <source>
        <dbReference type="ARBA" id="ARBA00023136"/>
    </source>
</evidence>
<evidence type="ECO:0000256" key="3">
    <source>
        <dbReference type="ARBA" id="ARBA00022452"/>
    </source>
</evidence>
<dbReference type="AlphaFoldDB" id="E1YIV9"/>
<keyword evidence="6" id="KW-0472">Membrane</keyword>
<keyword evidence="7" id="KW-0998">Cell outer membrane</keyword>
<comment type="subcellular location">
    <subcellularLocation>
        <location evidence="1">Cell outer membrane</location>
        <topology evidence="1">Multi-pass membrane protein</topology>
    </subcellularLocation>
</comment>
<dbReference type="Pfam" id="PF03349">
    <property type="entry name" value="Toluene_X"/>
    <property type="match status" value="1"/>
</dbReference>
<evidence type="ECO:0008006" key="9">
    <source>
        <dbReference type="Google" id="ProtNLM"/>
    </source>
</evidence>
<evidence type="ECO:0000256" key="1">
    <source>
        <dbReference type="ARBA" id="ARBA00004571"/>
    </source>
</evidence>
<name>E1YIV9_9BACT</name>
<dbReference type="SUPFAM" id="SSF56935">
    <property type="entry name" value="Porins"/>
    <property type="match status" value="1"/>
</dbReference>
<evidence type="ECO:0000256" key="2">
    <source>
        <dbReference type="ARBA" id="ARBA00008163"/>
    </source>
</evidence>
<reference evidence="8" key="1">
    <citation type="journal article" date="2011" name="Environ. Microbiol.">
        <title>Genomic insights into the metabolic potential of the polycyclic aromatic hydrocarbon degrading sulfate-reducing Deltaproteobacterium N47.</title>
        <authorList>
            <person name="Bergmann F."/>
            <person name="Selesi D."/>
            <person name="Weinmaier T."/>
            <person name="Tischler P."/>
            <person name="Rattei T."/>
            <person name="Meckenstock R.U."/>
        </authorList>
    </citation>
    <scope>NUCLEOTIDE SEQUENCE</scope>
</reference>
<evidence type="ECO:0000313" key="8">
    <source>
        <dbReference type="EMBL" id="CBX30503.1"/>
    </source>
</evidence>
<dbReference type="PANTHER" id="PTHR35093:SF8">
    <property type="entry name" value="OUTER MEMBRANE PROTEIN NMB0088-RELATED"/>
    <property type="match status" value="1"/>
</dbReference>
<dbReference type="PANTHER" id="PTHR35093">
    <property type="entry name" value="OUTER MEMBRANE PROTEIN NMB0088-RELATED"/>
    <property type="match status" value="1"/>
</dbReference>
<proteinExistence type="inferred from homology"/>
<organism evidence="8">
    <name type="scientific">uncultured Desulfobacterium sp</name>
    <dbReference type="NCBI Taxonomy" id="201089"/>
    <lineage>
        <taxon>Bacteria</taxon>
        <taxon>Pseudomonadati</taxon>
        <taxon>Thermodesulfobacteriota</taxon>
        <taxon>Desulfobacteria</taxon>
        <taxon>Desulfobacterales</taxon>
        <taxon>Desulfobacteriaceae</taxon>
        <taxon>Desulfobacterium</taxon>
        <taxon>environmental samples</taxon>
    </lineage>
</organism>
<sequence length="331" mass="36501">MLFVFIFLWGWMGYLGGPLPAHATNAIENVGTGGRSLGMGGVDIGIATDTSAMVSNPAGITQIKGGRVDFGNGLFFPWVRFENKDNTFDSSDHGRDYEPFFFYLPEWGWVKHPSQSPFSWGVGLFAVGGGGSGFQLKNKFFPEGKRVESKLAFIKFTPTVAYQITPMLSAGLALNIYYSPLKLKGLFGPVYLVVDKADAWGGGYALGVLYQPTEGLKMGIAYTSESMLEDYETDKGYIQIAGQAIQRRHAKVVDLQLPQKVGVGISYQFTPKLLAGFDAEWQDYSHALRKIVVEMEGFPIPPCNLEWKDSYHFAIGAEYKITPEVISKVSH</sequence>
<comment type="similarity">
    <text evidence="2">Belongs to the OmpP1/FadL family.</text>
</comment>
<keyword evidence="4" id="KW-0812">Transmembrane</keyword>
<protein>
    <recommendedName>
        <fullName evidence="9">Membrane protein involved in aromatic hydrocarbon degradation</fullName>
    </recommendedName>
</protein>
<keyword evidence="5" id="KW-0732">Signal</keyword>
<evidence type="ECO:0000256" key="5">
    <source>
        <dbReference type="ARBA" id="ARBA00022729"/>
    </source>
</evidence>
<dbReference type="Gene3D" id="2.40.160.60">
    <property type="entry name" value="Outer membrane protein transport protein (OMPP1/FadL/TodX)"/>
    <property type="match status" value="1"/>
</dbReference>
<dbReference type="InterPro" id="IPR005017">
    <property type="entry name" value="OMPP1/FadL/TodX"/>
</dbReference>